<evidence type="ECO:0000256" key="2">
    <source>
        <dbReference type="SAM" id="MobiDB-lite"/>
    </source>
</evidence>
<keyword evidence="6" id="KW-1185">Reference proteome</keyword>
<dbReference type="InterPro" id="IPR045337">
    <property type="entry name" value="MmgE_PrpD_C"/>
</dbReference>
<feature type="domain" description="MmgE/PrpD N-terminal" evidence="3">
    <location>
        <begin position="6"/>
        <end position="234"/>
    </location>
</feature>
<evidence type="ECO:0000313" key="5">
    <source>
        <dbReference type="EMBL" id="MBE2997549.1"/>
    </source>
</evidence>
<accession>A0ABR9P116</accession>
<dbReference type="Gene3D" id="1.10.4100.10">
    <property type="entry name" value="2-methylcitrate dehydratase PrpD"/>
    <property type="match status" value="1"/>
</dbReference>
<dbReference type="InterPro" id="IPR005656">
    <property type="entry name" value="MmgE_PrpD"/>
</dbReference>
<dbReference type="InterPro" id="IPR045336">
    <property type="entry name" value="MmgE_PrpD_N"/>
</dbReference>
<dbReference type="Pfam" id="PF19305">
    <property type="entry name" value="MmgE_PrpD_C"/>
    <property type="match status" value="1"/>
</dbReference>
<dbReference type="InterPro" id="IPR042183">
    <property type="entry name" value="MmgE/PrpD_sf_1"/>
</dbReference>
<evidence type="ECO:0000259" key="3">
    <source>
        <dbReference type="Pfam" id="PF03972"/>
    </source>
</evidence>
<organism evidence="5 6">
    <name type="scientific">Nocardiopsis coralli</name>
    <dbReference type="NCBI Taxonomy" id="2772213"/>
    <lineage>
        <taxon>Bacteria</taxon>
        <taxon>Bacillati</taxon>
        <taxon>Actinomycetota</taxon>
        <taxon>Actinomycetes</taxon>
        <taxon>Streptosporangiales</taxon>
        <taxon>Nocardiopsidaceae</taxon>
        <taxon>Nocardiopsis</taxon>
    </lineage>
</organism>
<dbReference type="PANTHER" id="PTHR16943">
    <property type="entry name" value="2-METHYLCITRATE DEHYDRATASE-RELATED"/>
    <property type="match status" value="1"/>
</dbReference>
<dbReference type="RefSeq" id="WP_193120212.1">
    <property type="nucleotide sequence ID" value="NZ_JADBGI010000002.1"/>
</dbReference>
<evidence type="ECO:0000259" key="4">
    <source>
        <dbReference type="Pfam" id="PF19305"/>
    </source>
</evidence>
<dbReference type="EMBL" id="JADBGI010000002">
    <property type="protein sequence ID" value="MBE2997549.1"/>
    <property type="molecule type" value="Genomic_DNA"/>
</dbReference>
<dbReference type="InterPro" id="IPR042188">
    <property type="entry name" value="MmgE/PrpD_sf_2"/>
</dbReference>
<reference evidence="5 6" key="1">
    <citation type="submission" date="2020-09" db="EMBL/GenBank/DDBJ databases">
        <title>Diversity and distribution of actinomycetes associated with coral in the coast of Hainan.</title>
        <authorList>
            <person name="Li F."/>
        </authorList>
    </citation>
    <scope>NUCLEOTIDE SEQUENCE [LARGE SCALE GENOMIC DNA]</scope>
    <source>
        <strain evidence="5 6">HNM0947</strain>
    </source>
</reference>
<evidence type="ECO:0000256" key="1">
    <source>
        <dbReference type="ARBA" id="ARBA00006174"/>
    </source>
</evidence>
<dbReference type="PANTHER" id="PTHR16943:SF8">
    <property type="entry name" value="2-METHYLCITRATE DEHYDRATASE"/>
    <property type="match status" value="1"/>
</dbReference>
<gene>
    <name evidence="5" type="ORF">IDM40_02355</name>
</gene>
<feature type="region of interest" description="Disordered" evidence="2">
    <location>
        <begin position="429"/>
        <end position="460"/>
    </location>
</feature>
<protein>
    <submittedName>
        <fullName evidence="5">MmgE/PrpD family protein</fullName>
    </submittedName>
</protein>
<dbReference type="InterPro" id="IPR036148">
    <property type="entry name" value="MmgE/PrpD_sf"/>
</dbReference>
<dbReference type="SUPFAM" id="SSF103378">
    <property type="entry name" value="2-methylcitrate dehydratase PrpD"/>
    <property type="match status" value="1"/>
</dbReference>
<evidence type="ECO:0000313" key="6">
    <source>
        <dbReference type="Proteomes" id="UP000806528"/>
    </source>
</evidence>
<dbReference type="Proteomes" id="UP000806528">
    <property type="component" value="Unassembled WGS sequence"/>
</dbReference>
<comment type="caution">
    <text evidence="5">The sequence shown here is derived from an EMBL/GenBank/DDBJ whole genome shotgun (WGS) entry which is preliminary data.</text>
</comment>
<dbReference type="Gene3D" id="3.30.1330.120">
    <property type="entry name" value="2-methylcitrate dehydratase PrpD"/>
    <property type="match status" value="1"/>
</dbReference>
<sequence>MSASGDLAAFVHESGVGDLPGPVVEQTRRCVADLVGTAAAGSRTRLSRIVREHVHRHQSGPQARSGLLFDGRVAAPPGAALANAATIDAMDAHDGHRLTKGHAGAAVLPGVLAFLNPEADVGELLAATAVGYEVALRAGLGLHARAAEHHSSGAWNALGVAAVGARALGLGAEATEHALGIAEYHGPRGPMMRCIDHPTMVKDSSAAGAQAGAQAALLARDGFTGAPAQLLAGTGRGPVGDHWHLMEQYFKPHPVCRWAQPAVTAVLGLAAEHTFVEGDVVGVQVRTFGEAVRLDERDPATTEQAQYSLPFPVASALVHGYVPPELVADPSSAGSRVREVAAGMRVVESASMSACFPEQRWAEAVVELADGRRLASGPVTAPGDPEQPLSESDLRSKFHTLAEPALGTERARALRGLLELPCGAPAAPLLRALTQAPPSRSGPGDEAGHTFDPNSENGDG</sequence>
<comment type="similarity">
    <text evidence="1">Belongs to the PrpD family.</text>
</comment>
<proteinExistence type="inferred from homology"/>
<name>A0ABR9P116_9ACTN</name>
<dbReference type="Pfam" id="PF03972">
    <property type="entry name" value="MmgE_PrpD_N"/>
    <property type="match status" value="1"/>
</dbReference>
<feature type="domain" description="MmgE/PrpD C-terminal" evidence="4">
    <location>
        <begin position="253"/>
        <end position="413"/>
    </location>
</feature>